<accession>A0A2J5HM44</accession>
<dbReference type="GO" id="GO:0031931">
    <property type="term" value="C:TORC1 complex"/>
    <property type="evidence" value="ECO:0007669"/>
    <property type="project" value="TreeGrafter"/>
</dbReference>
<evidence type="ECO:0000256" key="1">
    <source>
        <dbReference type="SAM" id="MobiDB-lite"/>
    </source>
</evidence>
<feature type="compositionally biased region" description="Polar residues" evidence="1">
    <location>
        <begin position="163"/>
        <end position="173"/>
    </location>
</feature>
<keyword evidence="3" id="KW-1185">Reference proteome</keyword>
<dbReference type="Proteomes" id="UP000235023">
    <property type="component" value="Unassembled WGS sequence"/>
</dbReference>
<protein>
    <submittedName>
        <fullName evidence="2">Uncharacterized protein</fullName>
    </submittedName>
</protein>
<proteinExistence type="predicted"/>
<feature type="compositionally biased region" description="Polar residues" evidence="1">
    <location>
        <begin position="450"/>
        <end position="479"/>
    </location>
</feature>
<feature type="region of interest" description="Disordered" evidence="1">
    <location>
        <begin position="562"/>
        <end position="656"/>
    </location>
</feature>
<dbReference type="EMBL" id="KZ559580">
    <property type="protein sequence ID" value="PLN78226.1"/>
    <property type="molecule type" value="Genomic_DNA"/>
</dbReference>
<evidence type="ECO:0000313" key="2">
    <source>
        <dbReference type="EMBL" id="PLN78226.1"/>
    </source>
</evidence>
<feature type="region of interest" description="Disordered" evidence="1">
    <location>
        <begin position="92"/>
        <end position="222"/>
    </location>
</feature>
<feature type="compositionally biased region" description="Polar residues" evidence="1">
    <location>
        <begin position="346"/>
        <end position="365"/>
    </location>
</feature>
<dbReference type="PANTHER" id="PTHR22794">
    <property type="entry name" value="THAP DOMAIN PROTEIN 11"/>
    <property type="match status" value="1"/>
</dbReference>
<dbReference type="OrthoDB" id="5430106at2759"/>
<evidence type="ECO:0000313" key="3">
    <source>
        <dbReference type="Proteomes" id="UP000235023"/>
    </source>
</evidence>
<dbReference type="PANTHER" id="PTHR22794:SF2">
    <property type="entry name" value="THAP DOMAIN-CONTAINING PROTEIN 11"/>
    <property type="match status" value="1"/>
</dbReference>
<organism evidence="2 3">
    <name type="scientific">Aspergillus taichungensis</name>
    <dbReference type="NCBI Taxonomy" id="482145"/>
    <lineage>
        <taxon>Eukaryota</taxon>
        <taxon>Fungi</taxon>
        <taxon>Dikarya</taxon>
        <taxon>Ascomycota</taxon>
        <taxon>Pezizomycotina</taxon>
        <taxon>Eurotiomycetes</taxon>
        <taxon>Eurotiomycetidae</taxon>
        <taxon>Eurotiales</taxon>
        <taxon>Aspergillaceae</taxon>
        <taxon>Aspergillus</taxon>
        <taxon>Aspergillus subgen. Circumdati</taxon>
    </lineage>
</organism>
<feature type="compositionally biased region" description="Low complexity" evidence="1">
    <location>
        <begin position="20"/>
        <end position="31"/>
    </location>
</feature>
<feature type="region of interest" description="Disordered" evidence="1">
    <location>
        <begin position="240"/>
        <end position="330"/>
    </location>
</feature>
<feature type="compositionally biased region" description="Acidic residues" evidence="1">
    <location>
        <begin position="184"/>
        <end position="197"/>
    </location>
</feature>
<feature type="region of interest" description="Disordered" evidence="1">
    <location>
        <begin position="346"/>
        <end position="518"/>
    </location>
</feature>
<name>A0A2J5HM44_9EURO</name>
<reference evidence="3" key="1">
    <citation type="submission" date="2017-12" db="EMBL/GenBank/DDBJ databases">
        <authorList>
            <consortium name="DOE Joint Genome Institute"/>
            <person name="Mondo S.J."/>
            <person name="Kjaerbolling I."/>
            <person name="Vesth T.C."/>
            <person name="Frisvad J.C."/>
            <person name="Nybo J.L."/>
            <person name="Theobald S."/>
            <person name="Kuo A."/>
            <person name="Bowyer P."/>
            <person name="Matsuda Y."/>
            <person name="Lyhne E.K."/>
            <person name="Kogle M.E."/>
            <person name="Clum A."/>
            <person name="Lipzen A."/>
            <person name="Salamov A."/>
            <person name="Ngan C.Y."/>
            <person name="Daum C."/>
            <person name="Chiniquy J."/>
            <person name="Barry K."/>
            <person name="LaButti K."/>
            <person name="Haridas S."/>
            <person name="Simmons B.A."/>
            <person name="Magnuson J.K."/>
            <person name="Mortensen U.H."/>
            <person name="Larsen T.O."/>
            <person name="Grigoriev I.V."/>
            <person name="Baker S.E."/>
            <person name="Andersen M.R."/>
            <person name="Nordberg H.P."/>
            <person name="Cantor M.N."/>
            <person name="Hua S.X."/>
        </authorList>
    </citation>
    <scope>NUCLEOTIDE SEQUENCE [LARGE SCALE GENOMIC DNA]</scope>
    <source>
        <strain evidence="3">IBT 19404</strain>
    </source>
</reference>
<feature type="compositionally biased region" description="Polar residues" evidence="1">
    <location>
        <begin position="619"/>
        <end position="634"/>
    </location>
</feature>
<feature type="compositionally biased region" description="Basic and acidic residues" evidence="1">
    <location>
        <begin position="266"/>
        <end position="283"/>
    </location>
</feature>
<gene>
    <name evidence="2" type="ORF">BDW42DRAFT_187521</name>
</gene>
<feature type="compositionally biased region" description="Basic and acidic residues" evidence="1">
    <location>
        <begin position="291"/>
        <end position="308"/>
    </location>
</feature>
<feature type="region of interest" description="Disordered" evidence="1">
    <location>
        <begin position="1"/>
        <end position="51"/>
    </location>
</feature>
<feature type="compositionally biased region" description="Polar residues" evidence="1">
    <location>
        <begin position="198"/>
        <end position="222"/>
    </location>
</feature>
<dbReference type="AlphaFoldDB" id="A0A2J5HM44"/>
<sequence>MPNSTASPMKRPGLGRRAISSHAVVTRSSSSIAPHADLSDSHSSSSQKLALRPHHHYPRTHVVGGHRHHNRNPSFGKNLAKLQRHLSAHQIAHEPHTGARQHQRKKSAPVTPAASPRAHNNHHHVRWEGVLDDSPDPVHPPIKKNNSSPVLRRRHSSHAKATVVTTSDRPQTGTDKKKTVGFELGDDSDNEDGEWEDTTQSPESTRRSSVVAQSKDSVENNQPVIVDPLTFVKRPVPQFARAASLPNSVNKSFDQRTNDGEQPTPSREDHDHDPNRNHNHDQHDAEDDDDDHHHGDDEAEQSPDHPDITSRLLTPSLAAKAPPAMSSISATAKPAVVDALARKTSLSTLNASTEGRRPTSSSHATTPAGHASGPTHATSSSIEGGVSRFIMDGKAVAPGSFRTDSEPNTPSSFLPRYHPQTPPSPHQSSTATARRRASPPPRSRGVEPPSRTQQKLWLQRTATLNTSPPDSHGASSTASPAALDPGHSRPGTAPFEASRALVNGAPRPGTGSIPDGEGKHIRKAYEKTAMELTVVRRFQSPTADSFQRLAVLLADLQLPRSPALGPSVQSAPTLPQDGKAPRGRPGARPEPRQLVGRRANDVSQAYLDEVASDTAPLRKSTSLHPSHRLLSTSAEGEPSVGQDADAESPLIPNESEMLMRRMWESREVATSG</sequence>
<dbReference type="GO" id="GO:0000329">
    <property type="term" value="C:fungal-type vacuole membrane"/>
    <property type="evidence" value="ECO:0007669"/>
    <property type="project" value="TreeGrafter"/>
</dbReference>